<name>A0A2U7UC34_9VIRU</name>
<evidence type="ECO:0000256" key="1">
    <source>
        <dbReference type="SAM" id="Phobius"/>
    </source>
</evidence>
<keyword evidence="1" id="KW-0812">Transmembrane</keyword>
<dbReference type="EMBL" id="MG011690">
    <property type="protein sequence ID" value="AVK75952.1"/>
    <property type="molecule type" value="Genomic_DNA"/>
</dbReference>
<reference evidence="2" key="1">
    <citation type="journal article" date="2018" name="Nat. Commun.">
        <title>Diversity and evolution of the emerging Pandoraviridae family.</title>
        <authorList>
            <person name="Legendre M."/>
            <person name="Fabre E."/>
            <person name="Poirot O."/>
            <person name="Jeudy S."/>
            <person name="Lartigue A."/>
            <person name="Alempic J.M."/>
            <person name="Beucher L."/>
            <person name="Philippe N."/>
            <person name="Bertaux L."/>
            <person name="Christo-Foroux E."/>
            <person name="Labadie K."/>
            <person name="Coute Y."/>
            <person name="Abergel C."/>
            <person name="Claverie J.M."/>
        </authorList>
    </citation>
    <scope>NUCLEOTIDE SEQUENCE [LARGE SCALE GENOMIC DNA]</scope>
    <source>
        <strain evidence="2">Neocaledonia</strain>
    </source>
</reference>
<dbReference type="Proteomes" id="UP000249287">
    <property type="component" value="Segment"/>
</dbReference>
<accession>A0A2U7UC34</accession>
<keyword evidence="1" id="KW-1133">Transmembrane helix</keyword>
<sequence length="80" mass="8784">MNVKTLLNVSPPHRWFDGRSGVSAIEVLILGIVLAIAAVLLQALLVMIFWNLSLPHIFAAVPCLTYAQALWLSLLVTVLF</sequence>
<dbReference type="GeneID" id="36842665"/>
<gene>
    <name evidence="2" type="ORF">pneo_cds_345</name>
</gene>
<protein>
    <submittedName>
        <fullName evidence="2">Uncharacterized protein</fullName>
    </submittedName>
</protein>
<dbReference type="KEGG" id="vg:36842665"/>
<keyword evidence="1" id="KW-0472">Membrane</keyword>
<proteinExistence type="predicted"/>
<feature type="transmembrane region" description="Helical" evidence="1">
    <location>
        <begin position="21"/>
        <end position="50"/>
    </location>
</feature>
<evidence type="ECO:0000313" key="2">
    <source>
        <dbReference type="EMBL" id="AVK75952.1"/>
    </source>
</evidence>
<dbReference type="RefSeq" id="YP_009481955.1">
    <property type="nucleotide sequence ID" value="NC_037666.1"/>
</dbReference>
<organism evidence="2">
    <name type="scientific">Pandoravirus neocaledonia</name>
    <dbReference type="NCBI Taxonomy" id="2107708"/>
    <lineage>
        <taxon>Viruses</taxon>
        <taxon>Pandoravirus</taxon>
    </lineage>
</organism>
<feature type="transmembrane region" description="Helical" evidence="1">
    <location>
        <begin position="56"/>
        <end position="79"/>
    </location>
</feature>